<accession>A0A2M4D1F1</accession>
<sequence length="72" mass="8294">MFCFLNIKFRLLFGRTVAAVTYTKVANLIAINHTLFGRRKEMPDSPRQFWASEEKEKEKKIILHTAGAAPQL</sequence>
<organism evidence="1">
    <name type="scientific">Anopheles darlingi</name>
    <name type="common">Mosquito</name>
    <dbReference type="NCBI Taxonomy" id="43151"/>
    <lineage>
        <taxon>Eukaryota</taxon>
        <taxon>Metazoa</taxon>
        <taxon>Ecdysozoa</taxon>
        <taxon>Arthropoda</taxon>
        <taxon>Hexapoda</taxon>
        <taxon>Insecta</taxon>
        <taxon>Pterygota</taxon>
        <taxon>Neoptera</taxon>
        <taxon>Endopterygota</taxon>
        <taxon>Diptera</taxon>
        <taxon>Nematocera</taxon>
        <taxon>Culicoidea</taxon>
        <taxon>Culicidae</taxon>
        <taxon>Anophelinae</taxon>
        <taxon>Anopheles</taxon>
    </lineage>
</organism>
<evidence type="ECO:0000313" key="1">
    <source>
        <dbReference type="EMBL" id="MBW71410.1"/>
    </source>
</evidence>
<dbReference type="EMBL" id="GGFL01007232">
    <property type="protein sequence ID" value="MBW71410.1"/>
    <property type="molecule type" value="Transcribed_RNA"/>
</dbReference>
<protein>
    <submittedName>
        <fullName evidence="1">Putative secreted protein</fullName>
    </submittedName>
</protein>
<proteinExistence type="predicted"/>
<name>A0A2M4D1F1_ANODA</name>
<reference evidence="1" key="1">
    <citation type="submission" date="2018-01" db="EMBL/GenBank/DDBJ databases">
        <title>An insight into the sialome of Amazonian anophelines.</title>
        <authorList>
            <person name="Ribeiro J.M."/>
            <person name="Scarpassa V."/>
            <person name="Calvo E."/>
        </authorList>
    </citation>
    <scope>NUCLEOTIDE SEQUENCE</scope>
</reference>
<dbReference type="AlphaFoldDB" id="A0A2M4D1F1"/>